<dbReference type="PANTHER" id="PTHR31983:SF0">
    <property type="entry name" value="GLUCAN ENDO-1,3-BETA-D-GLUCOSIDASE 2"/>
    <property type="match status" value="1"/>
</dbReference>
<evidence type="ECO:0000256" key="7">
    <source>
        <dbReference type="ARBA" id="ARBA00023316"/>
    </source>
</evidence>
<feature type="domain" description="Glycosyl hydrolase family 81 N-terminal" evidence="10">
    <location>
        <begin position="39"/>
        <end position="359"/>
    </location>
</feature>
<dbReference type="InterPro" id="IPR040451">
    <property type="entry name" value="GH81_N"/>
</dbReference>
<dbReference type="Pfam" id="PF17652">
    <property type="entry name" value="Glyco_hydro81C"/>
    <property type="match status" value="1"/>
</dbReference>
<evidence type="ECO:0000256" key="8">
    <source>
        <dbReference type="ARBA" id="ARBA00023326"/>
    </source>
</evidence>
<dbReference type="GeneID" id="54580964"/>
<dbReference type="PROSITE" id="PS52008">
    <property type="entry name" value="GH81"/>
    <property type="match status" value="1"/>
</dbReference>
<dbReference type="RefSeq" id="XP_033691714.1">
    <property type="nucleotide sequence ID" value="XM_033827634.1"/>
</dbReference>
<dbReference type="InterPro" id="IPR040720">
    <property type="entry name" value="GH81_C"/>
</dbReference>
<dbReference type="GO" id="GO:0071555">
    <property type="term" value="P:cell wall organization"/>
    <property type="evidence" value="ECO:0007669"/>
    <property type="project" value="UniProtKB-KW"/>
</dbReference>
<keyword evidence="7" id="KW-0961">Cell wall biogenesis/degradation</keyword>
<keyword evidence="5" id="KW-0119">Carbohydrate metabolism</keyword>
<evidence type="ECO:0000256" key="6">
    <source>
        <dbReference type="ARBA" id="ARBA00023295"/>
    </source>
</evidence>
<dbReference type="EC" id="3.2.1.39" evidence="3"/>
<keyword evidence="6" id="KW-0326">Glycosidase</keyword>
<evidence type="ECO:0000313" key="13">
    <source>
        <dbReference type="Proteomes" id="UP000800094"/>
    </source>
</evidence>
<gene>
    <name evidence="12" type="ORF">BU26DRAFT_513501</name>
</gene>
<dbReference type="Proteomes" id="UP000800094">
    <property type="component" value="Unassembled WGS sequence"/>
</dbReference>
<evidence type="ECO:0000259" key="10">
    <source>
        <dbReference type="Pfam" id="PF03639"/>
    </source>
</evidence>
<dbReference type="AlphaFoldDB" id="A0A6A6J4C0"/>
<evidence type="ECO:0000259" key="11">
    <source>
        <dbReference type="Pfam" id="PF17652"/>
    </source>
</evidence>
<keyword evidence="8" id="KW-0624">Polysaccharide degradation</keyword>
<keyword evidence="13" id="KW-1185">Reference proteome</keyword>
<evidence type="ECO:0000256" key="1">
    <source>
        <dbReference type="ARBA" id="ARBA00000382"/>
    </source>
</evidence>
<comment type="similarity">
    <text evidence="2">Belongs to the glycosyl hydrolase 81 family.</text>
</comment>
<dbReference type="Gene3D" id="2.70.98.30">
    <property type="entry name" value="Golgi alpha-mannosidase II, domain 4"/>
    <property type="match status" value="1"/>
</dbReference>
<dbReference type="Pfam" id="PF03639">
    <property type="entry name" value="Glyco_hydro_81"/>
    <property type="match status" value="1"/>
</dbReference>
<organism evidence="12 13">
    <name type="scientific">Trematosphaeria pertusa</name>
    <dbReference type="NCBI Taxonomy" id="390896"/>
    <lineage>
        <taxon>Eukaryota</taxon>
        <taxon>Fungi</taxon>
        <taxon>Dikarya</taxon>
        <taxon>Ascomycota</taxon>
        <taxon>Pezizomycotina</taxon>
        <taxon>Dothideomycetes</taxon>
        <taxon>Pleosporomycetidae</taxon>
        <taxon>Pleosporales</taxon>
        <taxon>Massarineae</taxon>
        <taxon>Trematosphaeriaceae</taxon>
        <taxon>Trematosphaeria</taxon>
    </lineage>
</organism>
<feature type="compositionally biased region" description="Low complexity" evidence="9">
    <location>
        <begin position="42"/>
        <end position="51"/>
    </location>
</feature>
<protein>
    <recommendedName>
        <fullName evidence="3">glucan endo-1,3-beta-D-glucosidase</fullName>
        <ecNumber evidence="3">3.2.1.39</ecNumber>
    </recommendedName>
</protein>
<accession>A0A6A6J4C0</accession>
<evidence type="ECO:0000256" key="2">
    <source>
        <dbReference type="ARBA" id="ARBA00010730"/>
    </source>
</evidence>
<evidence type="ECO:0000313" key="12">
    <source>
        <dbReference type="EMBL" id="KAF2256710.1"/>
    </source>
</evidence>
<dbReference type="Gene3D" id="1.10.287.1170">
    <property type="entry name" value="glycoside hydrolase family 81 endo-[beta] glucanase"/>
    <property type="match status" value="1"/>
</dbReference>
<feature type="region of interest" description="Disordered" evidence="9">
    <location>
        <begin position="31"/>
        <end position="51"/>
    </location>
</feature>
<evidence type="ECO:0000256" key="4">
    <source>
        <dbReference type="ARBA" id="ARBA00022801"/>
    </source>
</evidence>
<dbReference type="FunFam" id="2.70.98.30:FF:000006">
    <property type="entry name" value="Endo-1,3-beta-glucanase Engl1"/>
    <property type="match status" value="1"/>
</dbReference>
<keyword evidence="4 12" id="KW-0378">Hydrolase</keyword>
<evidence type="ECO:0000256" key="5">
    <source>
        <dbReference type="ARBA" id="ARBA00023277"/>
    </source>
</evidence>
<dbReference type="PANTHER" id="PTHR31983">
    <property type="entry name" value="ENDO-1,3(4)-BETA-GLUCANASE 1"/>
    <property type="match status" value="1"/>
</dbReference>
<name>A0A6A6J4C0_9PLEO</name>
<feature type="domain" description="Glycosyl hydrolase family 81 C-terminal" evidence="11">
    <location>
        <begin position="368"/>
        <end position="717"/>
    </location>
</feature>
<sequence>MSPNIFCPIDDPLPIPIRGDHPVPRKGICTRTASVDDPHPTTPLVQQPPDDPLQTNKFYANLFLGAQSNSAWTHPYSVCWAKGTGNARSWGLNISHIEREQLAFGPATSTGAAQYFINPIGIQSMLLSASELNSATSLTTDSLDAFSVNANLAPSAGAAPIITFPLVQGMGFVTGVYKQCTPLIQSSVFFRELTAVGTIDNGATTKYRALLEDGRVWLIYLTPTSAAGGAERLAKTSNTCIQGRQGYGGTIQVAKLPAGGDEGLYDRSAGAYPLSCKVSASNDGANAQYCFNWKKAGLPKPLLMFALPHHVQSFDGSTAGKINALRLWTTTKGQAAGVTADEWRLNETLPLNMEFAPWRRDNQSITSISSAAISAVNAAAISEVEQDVMAQCCLDSMYFSGKGLAKFAMMVYTLHFLAHNTDLAKKGLDKLKAAFAVFVENRQRNPLAYDSSWKGVISTGGLGGDPGVDFGNSFYNDHHFHYGYFVYAAAVVGKIDPSWLNQGKNKTWVNMLVKDFANPVHDKMFPFSRAFDWWHGHSWAKGLFDSADGKDEESTSEDGFASYALKLWAKAIGDTCMEARANLMLAIQARTFSTYFLMEKSNKVQPPQFIGNKVTGILFENKIDHATYFGMNTEYIQGIHMIPINPSSALTRNPTFVREEWDTYFSNGRVDSVGGGWRGILYSNLALIDPKAAYGFFSKQGFDWGWLDGGASRTWYLAYCAAMGGC</sequence>
<dbReference type="GO" id="GO:0000272">
    <property type="term" value="P:polysaccharide catabolic process"/>
    <property type="evidence" value="ECO:0007669"/>
    <property type="project" value="UniProtKB-KW"/>
</dbReference>
<dbReference type="OrthoDB" id="4473401at2759"/>
<dbReference type="GO" id="GO:0052861">
    <property type="term" value="F:endo-1,3(4)-beta-glucanase activity"/>
    <property type="evidence" value="ECO:0007669"/>
    <property type="project" value="InterPro"/>
</dbReference>
<dbReference type="Gene3D" id="1.20.5.420">
    <property type="entry name" value="Immunoglobulin FC, subunit C"/>
    <property type="match status" value="1"/>
</dbReference>
<evidence type="ECO:0000256" key="3">
    <source>
        <dbReference type="ARBA" id="ARBA00012780"/>
    </source>
</evidence>
<reference evidence="12" key="1">
    <citation type="journal article" date="2020" name="Stud. Mycol.">
        <title>101 Dothideomycetes genomes: a test case for predicting lifestyles and emergence of pathogens.</title>
        <authorList>
            <person name="Haridas S."/>
            <person name="Albert R."/>
            <person name="Binder M."/>
            <person name="Bloem J."/>
            <person name="Labutti K."/>
            <person name="Salamov A."/>
            <person name="Andreopoulos B."/>
            <person name="Baker S."/>
            <person name="Barry K."/>
            <person name="Bills G."/>
            <person name="Bluhm B."/>
            <person name="Cannon C."/>
            <person name="Castanera R."/>
            <person name="Culley D."/>
            <person name="Daum C."/>
            <person name="Ezra D."/>
            <person name="Gonzalez J."/>
            <person name="Henrissat B."/>
            <person name="Kuo A."/>
            <person name="Liang C."/>
            <person name="Lipzen A."/>
            <person name="Lutzoni F."/>
            <person name="Magnuson J."/>
            <person name="Mondo S."/>
            <person name="Nolan M."/>
            <person name="Ohm R."/>
            <person name="Pangilinan J."/>
            <person name="Park H.-J."/>
            <person name="Ramirez L."/>
            <person name="Alfaro M."/>
            <person name="Sun H."/>
            <person name="Tritt A."/>
            <person name="Yoshinaga Y."/>
            <person name="Zwiers L.-H."/>
            <person name="Turgeon B."/>
            <person name="Goodwin S."/>
            <person name="Spatafora J."/>
            <person name="Crous P."/>
            <person name="Grigoriev I."/>
        </authorList>
    </citation>
    <scope>NUCLEOTIDE SEQUENCE</scope>
    <source>
        <strain evidence="12">CBS 122368</strain>
    </source>
</reference>
<dbReference type="EMBL" id="ML987189">
    <property type="protein sequence ID" value="KAF2256710.1"/>
    <property type="molecule type" value="Genomic_DNA"/>
</dbReference>
<comment type="catalytic activity">
    <reaction evidence="1">
        <text>Hydrolysis of (1-&gt;3)-beta-D-glucosidic linkages in (1-&gt;3)-beta-D-glucans.</text>
        <dbReference type="EC" id="3.2.1.39"/>
    </reaction>
</comment>
<evidence type="ECO:0000256" key="9">
    <source>
        <dbReference type="SAM" id="MobiDB-lite"/>
    </source>
</evidence>
<dbReference type="GO" id="GO:0042973">
    <property type="term" value="F:glucan endo-1,3-beta-D-glucosidase activity"/>
    <property type="evidence" value="ECO:0007669"/>
    <property type="project" value="UniProtKB-EC"/>
</dbReference>
<proteinExistence type="inferred from homology"/>
<dbReference type="GO" id="GO:0009986">
    <property type="term" value="C:cell surface"/>
    <property type="evidence" value="ECO:0007669"/>
    <property type="project" value="TreeGrafter"/>
</dbReference>
<dbReference type="InterPro" id="IPR005200">
    <property type="entry name" value="Endo-beta-glucanase"/>
</dbReference>